<keyword evidence="2" id="KW-1185">Reference proteome</keyword>
<proteinExistence type="predicted"/>
<protein>
    <submittedName>
        <fullName evidence="1">Uncharacterized protein</fullName>
    </submittedName>
</protein>
<dbReference type="RefSeq" id="WP_307211945.1">
    <property type="nucleotide sequence ID" value="NZ_JAUSTI010000001.1"/>
</dbReference>
<reference evidence="1 2" key="1">
    <citation type="submission" date="2023-07" db="EMBL/GenBank/DDBJ databases">
        <title>Sorghum-associated microbial communities from plants grown in Nebraska, USA.</title>
        <authorList>
            <person name="Schachtman D."/>
        </authorList>
    </citation>
    <scope>NUCLEOTIDE SEQUENCE [LARGE SCALE GENOMIC DNA]</scope>
    <source>
        <strain evidence="1 2">DS1314</strain>
    </source>
</reference>
<name>A0ABT9W658_9BACL</name>
<dbReference type="EMBL" id="JAUSTI010000001">
    <property type="protein sequence ID" value="MDQ0168721.1"/>
    <property type="molecule type" value="Genomic_DNA"/>
</dbReference>
<evidence type="ECO:0000313" key="1">
    <source>
        <dbReference type="EMBL" id="MDQ0168721.1"/>
    </source>
</evidence>
<evidence type="ECO:0000313" key="2">
    <source>
        <dbReference type="Proteomes" id="UP001233836"/>
    </source>
</evidence>
<accession>A0ABT9W658</accession>
<dbReference type="Proteomes" id="UP001233836">
    <property type="component" value="Unassembled WGS sequence"/>
</dbReference>
<gene>
    <name evidence="1" type="ORF">J2T19_000158</name>
</gene>
<sequence>MENVIEMLRKLIGEGYEGEAWDETHESVDNVLDDYKPEGYAVENVDSTFEDGGRWTNYKTDVYKVMQDDGKVAYFQIGREVPATEMQDGMDFSVTIDEVAPKEVVRIEYVYGRSA</sequence>
<comment type="caution">
    <text evidence="1">The sequence shown here is derived from an EMBL/GenBank/DDBJ whole genome shotgun (WGS) entry which is preliminary data.</text>
</comment>
<organism evidence="1 2">
    <name type="scientific">Paenibacillus tundrae</name>
    <dbReference type="NCBI Taxonomy" id="528187"/>
    <lineage>
        <taxon>Bacteria</taxon>
        <taxon>Bacillati</taxon>
        <taxon>Bacillota</taxon>
        <taxon>Bacilli</taxon>
        <taxon>Bacillales</taxon>
        <taxon>Paenibacillaceae</taxon>
        <taxon>Paenibacillus</taxon>
    </lineage>
</organism>